<reference evidence="1" key="2">
    <citation type="submission" date="2022-01" db="EMBL/GenBank/DDBJ databases">
        <authorList>
            <person name="Yamashiro T."/>
            <person name="Shiraishi A."/>
            <person name="Satake H."/>
            <person name="Nakayama K."/>
        </authorList>
    </citation>
    <scope>NUCLEOTIDE SEQUENCE</scope>
</reference>
<dbReference type="Proteomes" id="UP001151760">
    <property type="component" value="Unassembled WGS sequence"/>
</dbReference>
<dbReference type="EMBL" id="BQNB010010569">
    <property type="protein sequence ID" value="GJS79051.1"/>
    <property type="molecule type" value="Genomic_DNA"/>
</dbReference>
<organism evidence="1 2">
    <name type="scientific">Tanacetum coccineum</name>
    <dbReference type="NCBI Taxonomy" id="301880"/>
    <lineage>
        <taxon>Eukaryota</taxon>
        <taxon>Viridiplantae</taxon>
        <taxon>Streptophyta</taxon>
        <taxon>Embryophyta</taxon>
        <taxon>Tracheophyta</taxon>
        <taxon>Spermatophyta</taxon>
        <taxon>Magnoliopsida</taxon>
        <taxon>eudicotyledons</taxon>
        <taxon>Gunneridae</taxon>
        <taxon>Pentapetalae</taxon>
        <taxon>asterids</taxon>
        <taxon>campanulids</taxon>
        <taxon>Asterales</taxon>
        <taxon>Asteraceae</taxon>
        <taxon>Asteroideae</taxon>
        <taxon>Anthemideae</taxon>
        <taxon>Anthemidinae</taxon>
        <taxon>Tanacetum</taxon>
    </lineage>
</organism>
<accession>A0ABQ4YPW1</accession>
<evidence type="ECO:0000313" key="1">
    <source>
        <dbReference type="EMBL" id="GJS79051.1"/>
    </source>
</evidence>
<comment type="caution">
    <text evidence="1">The sequence shown here is derived from an EMBL/GenBank/DDBJ whole genome shotgun (WGS) entry which is preliminary data.</text>
</comment>
<name>A0ABQ4YPW1_9ASTR</name>
<protein>
    <submittedName>
        <fullName evidence="1">Uncharacterized protein</fullName>
    </submittedName>
</protein>
<keyword evidence="2" id="KW-1185">Reference proteome</keyword>
<reference evidence="1" key="1">
    <citation type="journal article" date="2022" name="Int. J. Mol. Sci.">
        <title>Draft Genome of Tanacetum Coccineum: Genomic Comparison of Closely Related Tanacetum-Family Plants.</title>
        <authorList>
            <person name="Yamashiro T."/>
            <person name="Shiraishi A."/>
            <person name="Nakayama K."/>
            <person name="Satake H."/>
        </authorList>
    </citation>
    <scope>NUCLEOTIDE SEQUENCE</scope>
</reference>
<proteinExistence type="predicted"/>
<gene>
    <name evidence="1" type="ORF">Tco_0728932</name>
</gene>
<evidence type="ECO:0000313" key="2">
    <source>
        <dbReference type="Proteomes" id="UP001151760"/>
    </source>
</evidence>
<sequence length="465" mass="51947">MVSATKDSLRFNDLMATPIDFSKYVLNRLKINNLTQDLLLGPAYNFLKGTCSSSIELEYNFQECFNALTNKLDWNNPEGDRYPFDMSKPLPLQGHPGHLTIASYYFFNNDLEYLKSYDPERTYTTSITKTKAARYEIVVIEDIVPMLWSTIKHAFGTRAQVSRNHDITCLSSNAIVFCIGAYDGLDGTERGYPRLCLGEMFCPFKQKDTLEKKSIMGEPLSPDRVFDFPMDELEPHLAYDFFVPRLLPGHAGKLNNNNRWIEADVPLLGDLGAEADEPMVGPLVGEIAELMVEMEEQAIALVIYMEEDIAILFGDGDFSDDDSEGFYDEEEVWEVNEEWLMAPITPPLMSVVPSSSVYKVGVPSTTVAEGQSFPLLAPGLPVPPLVIEDLITHMGNLEYGHGQLIKKVIQGSDAEVANGITIREIGPRVSAIEGQVQVMASHMIQVEDRLEQVVAQVEQGQHAMT</sequence>